<evidence type="ECO:0000313" key="3">
    <source>
        <dbReference type="Proteomes" id="UP000800096"/>
    </source>
</evidence>
<protein>
    <submittedName>
        <fullName evidence="2">Stretch-activated Ca2+-permeable channel component-domain-containing protein</fullName>
    </submittedName>
</protein>
<dbReference type="EMBL" id="ML979134">
    <property type="protein sequence ID" value="KAF1918026.1"/>
    <property type="molecule type" value="Genomic_DNA"/>
</dbReference>
<proteinExistence type="predicted"/>
<dbReference type="InterPro" id="IPR036790">
    <property type="entry name" value="Frizzled_dom_sf"/>
</dbReference>
<dbReference type="AlphaFoldDB" id="A0A6A5QTW4"/>
<name>A0A6A5QTW4_AMPQU</name>
<dbReference type="Gene3D" id="1.10.2000.10">
    <property type="entry name" value="Frizzled cysteine-rich domain"/>
    <property type="match status" value="1"/>
</dbReference>
<organism evidence="2 3">
    <name type="scientific">Ampelomyces quisqualis</name>
    <name type="common">Powdery mildew agent</name>
    <dbReference type="NCBI Taxonomy" id="50730"/>
    <lineage>
        <taxon>Eukaryota</taxon>
        <taxon>Fungi</taxon>
        <taxon>Dikarya</taxon>
        <taxon>Ascomycota</taxon>
        <taxon>Pezizomycotina</taxon>
        <taxon>Dothideomycetes</taxon>
        <taxon>Pleosporomycetidae</taxon>
        <taxon>Pleosporales</taxon>
        <taxon>Pleosporineae</taxon>
        <taxon>Phaeosphaeriaceae</taxon>
        <taxon>Ampelomyces</taxon>
    </lineage>
</organism>
<keyword evidence="3" id="KW-1185">Reference proteome</keyword>
<dbReference type="PANTHER" id="PTHR39142:SF1">
    <property type="entry name" value="AEL197CP"/>
    <property type="match status" value="1"/>
</dbReference>
<reference evidence="2" key="1">
    <citation type="journal article" date="2020" name="Stud. Mycol.">
        <title>101 Dothideomycetes genomes: a test case for predicting lifestyles and emergence of pathogens.</title>
        <authorList>
            <person name="Haridas S."/>
            <person name="Albert R."/>
            <person name="Binder M."/>
            <person name="Bloem J."/>
            <person name="Labutti K."/>
            <person name="Salamov A."/>
            <person name="Andreopoulos B."/>
            <person name="Baker S."/>
            <person name="Barry K."/>
            <person name="Bills G."/>
            <person name="Bluhm B."/>
            <person name="Cannon C."/>
            <person name="Castanera R."/>
            <person name="Culley D."/>
            <person name="Daum C."/>
            <person name="Ezra D."/>
            <person name="Gonzalez J."/>
            <person name="Henrissat B."/>
            <person name="Kuo A."/>
            <person name="Liang C."/>
            <person name="Lipzen A."/>
            <person name="Lutzoni F."/>
            <person name="Magnuson J."/>
            <person name="Mondo S."/>
            <person name="Nolan M."/>
            <person name="Ohm R."/>
            <person name="Pangilinan J."/>
            <person name="Park H.-J."/>
            <person name="Ramirez L."/>
            <person name="Alfaro M."/>
            <person name="Sun H."/>
            <person name="Tritt A."/>
            <person name="Yoshinaga Y."/>
            <person name="Zwiers L.-H."/>
            <person name="Turgeon B."/>
            <person name="Goodwin S."/>
            <person name="Spatafora J."/>
            <person name="Crous P."/>
            <person name="Grigoriev I."/>
        </authorList>
    </citation>
    <scope>NUCLEOTIDE SEQUENCE</scope>
    <source>
        <strain evidence="2">HMLAC05119</strain>
    </source>
</reference>
<sequence length="652" mass="71775">MLLLQSSSTRSRRPISVVAVALLSIISRLAHAADDPAAPTIETHEQPVFDAATSAIAQPRDDNIQGGDSYAPDFDYFDRSLLGRQEPQDSRAKELTNNEKRELDIVPGQTVYFVLKRGQKRLTRADKATLDALEARGLDHATEDPSYEAALDGRDTGIGNGDNELGRRQARNRIWISANTCKQPNPPTNGTAALKNHPQLVMFVSTSSQNQKPGPDSINGLATPPSGIIFENGFANFSLQADSDIFIGISAPTLEDGWFGSWHFDLAASTNGPYHSYNGNDPFLFMIDTDSDSALFITYNLSDVGTRDVDKWRQRNPFRMYAFEFDKVTPVTGLERSLCAIQNSNRTTNITDEVSITTKFGGDLPKAQFHLQGLKAGKTYNGFLTVQGGQDVLKLPGNTSVRSGGMVFQQFNFTTKADDTCQVIFDLDFCDSVAYAVPSNPNFRDDNKKLKARYDNLAKDYYANFSRSLAQVACDTAAEAQYSLARTCKDCEKDYKSWLCSVLIPRCEDWEAPGNWLQQRNINAPLSDGSLTFGGNVSKEFNDTRRARLGYNSTRNPGIDPVTPLGPYKEMLPCEDLCFDIVRSCPAKLAFACPNSPAKELTYGKRDPKDRELRCNFPGAVVKLNIRGAAGMLDARLCLAVLTAVLVVASMS</sequence>
<feature type="signal peptide" evidence="1">
    <location>
        <begin position="1"/>
        <end position="32"/>
    </location>
</feature>
<dbReference type="InterPro" id="IPR024338">
    <property type="entry name" value="MID1/Yam8"/>
</dbReference>
<evidence type="ECO:0000313" key="2">
    <source>
        <dbReference type="EMBL" id="KAF1918026.1"/>
    </source>
</evidence>
<keyword evidence="1" id="KW-0732">Signal</keyword>
<dbReference type="Pfam" id="PF12929">
    <property type="entry name" value="Mid1"/>
    <property type="match status" value="1"/>
</dbReference>
<dbReference type="PANTHER" id="PTHR39142">
    <property type="entry name" value="MID1P"/>
    <property type="match status" value="1"/>
</dbReference>
<accession>A0A6A5QTW4</accession>
<evidence type="ECO:0000256" key="1">
    <source>
        <dbReference type="SAM" id="SignalP"/>
    </source>
</evidence>
<dbReference type="GO" id="GO:0005262">
    <property type="term" value="F:calcium channel activity"/>
    <property type="evidence" value="ECO:0007669"/>
    <property type="project" value="InterPro"/>
</dbReference>
<dbReference type="OrthoDB" id="5405745at2759"/>
<feature type="chain" id="PRO_5025624558" evidence="1">
    <location>
        <begin position="33"/>
        <end position="652"/>
    </location>
</feature>
<dbReference type="Proteomes" id="UP000800096">
    <property type="component" value="Unassembled WGS sequence"/>
</dbReference>
<dbReference type="GO" id="GO:0098703">
    <property type="term" value="P:calcium ion import across plasma membrane"/>
    <property type="evidence" value="ECO:0007669"/>
    <property type="project" value="InterPro"/>
</dbReference>
<gene>
    <name evidence="2" type="ORF">BDU57DRAFT_514568</name>
</gene>